<dbReference type="Proteomes" id="UP000028181">
    <property type="component" value="Chromosome I"/>
</dbReference>
<reference evidence="2" key="1">
    <citation type="journal article" date="2014" name="BMC Genomics">
        <title>Genome sequencing of two Neorhizobium galegae strains reveals a noeT gene responsible for the unusual acetylation of the nodulation factors.</title>
        <authorList>
            <person name="Osterman J."/>
            <person name="Marsh J."/>
            <person name="Laine P.K."/>
            <person name="Zeng Z."/>
            <person name="Alatalo E."/>
            <person name="Sullivan J.T."/>
            <person name="Young J.P."/>
            <person name="Thomas-Oates J."/>
            <person name="Paulin L."/>
            <person name="Lindstrom K."/>
        </authorList>
    </citation>
    <scope>NUCLEOTIDE SEQUENCE [LARGE SCALE GENOMIC DNA]</scope>
    <source>
        <strain evidence="2">HAMBI 540</strain>
    </source>
</reference>
<sequence>MSQSFPPIPEVLLTELEKNFPPSYPDLKQSERELWAKAGEGRVVQFLRFQFEEQNKGRLKRSP</sequence>
<keyword evidence="2" id="KW-1185">Reference proteome</keyword>
<accession>A0A068SNX7</accession>
<dbReference type="HOGENOM" id="CLU_2881264_0_0_5"/>
<dbReference type="AlphaFoldDB" id="A0A068SNX7"/>
<evidence type="ECO:0000313" key="1">
    <source>
        <dbReference type="EMBL" id="CDN47559.1"/>
    </source>
</evidence>
<proteinExistence type="predicted"/>
<dbReference type="KEGG" id="ngg:RG540_CH13790"/>
<organism evidence="1 2">
    <name type="scientific">Neorhizobium galegae bv. orientalis str. HAMBI 540</name>
    <dbReference type="NCBI Taxonomy" id="1028800"/>
    <lineage>
        <taxon>Bacteria</taxon>
        <taxon>Pseudomonadati</taxon>
        <taxon>Pseudomonadota</taxon>
        <taxon>Alphaproteobacteria</taxon>
        <taxon>Hyphomicrobiales</taxon>
        <taxon>Rhizobiaceae</taxon>
        <taxon>Rhizobium/Agrobacterium group</taxon>
        <taxon>Neorhizobium</taxon>
    </lineage>
</organism>
<protein>
    <submittedName>
        <fullName evidence="1">Uncharacterized protein</fullName>
    </submittedName>
</protein>
<dbReference type="EMBL" id="HG938353">
    <property type="protein sequence ID" value="CDN47559.1"/>
    <property type="molecule type" value="Genomic_DNA"/>
</dbReference>
<name>A0A068SNX7_NEOGA</name>
<evidence type="ECO:0000313" key="2">
    <source>
        <dbReference type="Proteomes" id="UP000028181"/>
    </source>
</evidence>
<gene>
    <name evidence="1" type="ORF">RG540_CH13790</name>
</gene>